<dbReference type="InterPro" id="IPR036397">
    <property type="entry name" value="RNaseH_sf"/>
</dbReference>
<dbReference type="InterPro" id="IPR002514">
    <property type="entry name" value="Transposase_8"/>
</dbReference>
<dbReference type="InterPro" id="IPR009057">
    <property type="entry name" value="Homeodomain-like_sf"/>
</dbReference>
<dbReference type="PANTHER" id="PTHR46889">
    <property type="entry name" value="TRANSPOSASE INSF FOR INSERTION SEQUENCE IS3B-RELATED"/>
    <property type="match status" value="1"/>
</dbReference>
<dbReference type="SUPFAM" id="SSF53098">
    <property type="entry name" value="Ribonuclease H-like"/>
    <property type="match status" value="1"/>
</dbReference>
<accession>A0ABY8VFX0</accession>
<dbReference type="InterPro" id="IPR048020">
    <property type="entry name" value="Transpos_IS3"/>
</dbReference>
<keyword evidence="4" id="KW-1185">Reference proteome</keyword>
<dbReference type="NCBIfam" id="NF033516">
    <property type="entry name" value="transpos_IS3"/>
    <property type="match status" value="1"/>
</dbReference>
<sequence>MSTTMSTRKKYTPEYRQEAARLVIDTGRPIAEVARELNLGATLLGRWVKKERERTGDGPAADLDADERAELDQLRKEIAELKMDNEFPGKSSSVLRVEASKVECFQLMGQEKANYSIARMARLLKVSRSGYYKWAGQQDKKARGLDPKELWQRELDKKILKFWNDSDQTYGAPRITMDLHDDGIMVDRKTVAKAMRRLGIEGISPRSWEPVTTIPGKPTHSIPDRVKRLFDTGELNRVWMSDITYLRTGEGWLYLCAVRDGCSRRVLGWAMDSTQTTDLVERALRMAHTLRGDVPEGLVFHADRGTQFTSDQLYQVCQEMGIDQSMGRTGVCFDNAMAESFWSTLKTEFYDRRKWKTRDEARQAVARWIEIFYNRRRRHSSIGNQPPVDFENAYHQAATAATENAA</sequence>
<dbReference type="Pfam" id="PF13276">
    <property type="entry name" value="HTH_21"/>
    <property type="match status" value="1"/>
</dbReference>
<evidence type="ECO:0000313" key="3">
    <source>
        <dbReference type="EMBL" id="WIM67538.1"/>
    </source>
</evidence>
<dbReference type="EMBL" id="CP126969">
    <property type="protein sequence ID" value="WIM67538.1"/>
    <property type="molecule type" value="Genomic_DNA"/>
</dbReference>
<dbReference type="Pfam" id="PF13333">
    <property type="entry name" value="rve_2"/>
    <property type="match status" value="1"/>
</dbReference>
<evidence type="ECO:0000259" key="2">
    <source>
        <dbReference type="PROSITE" id="PS50994"/>
    </source>
</evidence>
<dbReference type="InterPro" id="IPR001584">
    <property type="entry name" value="Integrase_cat-core"/>
</dbReference>
<organism evidence="3 4">
    <name type="scientific">Corynebacterium breve</name>
    <dbReference type="NCBI Taxonomy" id="3049799"/>
    <lineage>
        <taxon>Bacteria</taxon>
        <taxon>Bacillati</taxon>
        <taxon>Actinomycetota</taxon>
        <taxon>Actinomycetes</taxon>
        <taxon>Mycobacteriales</taxon>
        <taxon>Corynebacteriaceae</taxon>
        <taxon>Corynebacterium</taxon>
    </lineage>
</organism>
<evidence type="ECO:0000256" key="1">
    <source>
        <dbReference type="ARBA" id="ARBA00002286"/>
    </source>
</evidence>
<dbReference type="RefSeq" id="WP_284824697.1">
    <property type="nucleotide sequence ID" value="NZ_CP126969.1"/>
</dbReference>
<dbReference type="InterPro" id="IPR050900">
    <property type="entry name" value="Transposase_IS3/IS150/IS904"/>
</dbReference>
<comment type="function">
    <text evidence="1">Involved in the transposition of the insertion sequence.</text>
</comment>
<dbReference type="InterPro" id="IPR012337">
    <property type="entry name" value="RNaseH-like_sf"/>
</dbReference>
<dbReference type="Pfam" id="PF00665">
    <property type="entry name" value="rve"/>
    <property type="match status" value="1"/>
</dbReference>
<name>A0ABY8VFX0_9CORY</name>
<dbReference type="Proteomes" id="UP001225598">
    <property type="component" value="Chromosome"/>
</dbReference>
<protein>
    <submittedName>
        <fullName evidence="3">IS3 family transposase</fullName>
    </submittedName>
</protein>
<feature type="domain" description="Integrase catalytic" evidence="2">
    <location>
        <begin position="219"/>
        <end position="394"/>
    </location>
</feature>
<dbReference type="Gene3D" id="3.30.420.10">
    <property type="entry name" value="Ribonuclease H-like superfamily/Ribonuclease H"/>
    <property type="match status" value="1"/>
</dbReference>
<dbReference type="InterPro" id="IPR036388">
    <property type="entry name" value="WH-like_DNA-bd_sf"/>
</dbReference>
<dbReference type="Pfam" id="PF01527">
    <property type="entry name" value="HTH_Tnp_1"/>
    <property type="match status" value="1"/>
</dbReference>
<proteinExistence type="predicted"/>
<dbReference type="PANTHER" id="PTHR46889:SF4">
    <property type="entry name" value="TRANSPOSASE INSO FOR INSERTION SEQUENCE ELEMENT IS911B-RELATED"/>
    <property type="match status" value="1"/>
</dbReference>
<gene>
    <name evidence="3" type="ORF">QP027_10630</name>
</gene>
<dbReference type="InterPro" id="IPR025948">
    <property type="entry name" value="HTH-like_dom"/>
</dbReference>
<reference evidence="3 4" key="1">
    <citation type="submission" date="2023-05" db="EMBL/GenBank/DDBJ databases">
        <title>Corynebacterium suedekumii sp. nov. and Corynebacterium breve sp. nov. isolated from raw cow's milk.</title>
        <authorList>
            <person name="Baer M.K."/>
            <person name="Mehl L."/>
            <person name="Hellmuth R."/>
            <person name="Marke G."/>
            <person name="Lipski A."/>
        </authorList>
    </citation>
    <scope>NUCLEOTIDE SEQUENCE [LARGE SCALE GENOMIC DNA]</scope>
    <source>
        <strain evidence="3 4">R4</strain>
    </source>
</reference>
<dbReference type="SUPFAM" id="SSF46689">
    <property type="entry name" value="Homeodomain-like"/>
    <property type="match status" value="1"/>
</dbReference>
<evidence type="ECO:0000313" key="4">
    <source>
        <dbReference type="Proteomes" id="UP001225598"/>
    </source>
</evidence>
<dbReference type="PROSITE" id="PS50994">
    <property type="entry name" value="INTEGRASE"/>
    <property type="match status" value="1"/>
</dbReference>
<dbReference type="Gene3D" id="1.10.10.10">
    <property type="entry name" value="Winged helix-like DNA-binding domain superfamily/Winged helix DNA-binding domain"/>
    <property type="match status" value="1"/>
</dbReference>